<dbReference type="AlphaFoldDB" id="Q2RTW2"/>
<protein>
    <submittedName>
        <fullName evidence="1">Uncharacterized protein</fullName>
    </submittedName>
</protein>
<dbReference type="PATRIC" id="fig|269796.9.peg.1710"/>
<organism evidence="1 2">
    <name type="scientific">Rhodospirillum rubrum (strain ATCC 11170 / ATH 1.1.1 / DSM 467 / LMG 4362 / NCIMB 8255 / S1)</name>
    <dbReference type="NCBI Taxonomy" id="269796"/>
    <lineage>
        <taxon>Bacteria</taxon>
        <taxon>Pseudomonadati</taxon>
        <taxon>Pseudomonadota</taxon>
        <taxon>Alphaproteobacteria</taxon>
        <taxon>Rhodospirillales</taxon>
        <taxon>Rhodospirillaceae</taxon>
        <taxon>Rhodospirillum</taxon>
    </lineage>
</organism>
<dbReference type="eggNOG" id="ENOG50337TS">
    <property type="taxonomic scope" value="Bacteria"/>
</dbReference>
<dbReference type="EMBL" id="CP000230">
    <property type="protein sequence ID" value="ABC22433.1"/>
    <property type="molecule type" value="Genomic_DNA"/>
</dbReference>
<keyword evidence="2" id="KW-1185">Reference proteome</keyword>
<dbReference type="HOGENOM" id="CLU_160720_0_1_5"/>
<dbReference type="EnsemblBacteria" id="ABC22433">
    <property type="protein sequence ID" value="ABC22433"/>
    <property type="gene ID" value="Rru_A1633"/>
</dbReference>
<proteinExistence type="predicted"/>
<name>Q2RTW2_RHORT</name>
<gene>
    <name evidence="1" type="ordered locus">Rru_A1633</name>
</gene>
<reference evidence="1 2" key="1">
    <citation type="journal article" date="2011" name="Stand. Genomic Sci.">
        <title>Complete genome sequence of Rhodospirillum rubrum type strain (S1).</title>
        <authorList>
            <person name="Munk A.C."/>
            <person name="Copeland A."/>
            <person name="Lucas S."/>
            <person name="Lapidus A."/>
            <person name="Del Rio T.G."/>
            <person name="Barry K."/>
            <person name="Detter J.C."/>
            <person name="Hammon N."/>
            <person name="Israni S."/>
            <person name="Pitluck S."/>
            <person name="Brettin T."/>
            <person name="Bruce D."/>
            <person name="Han C."/>
            <person name="Tapia R."/>
            <person name="Gilna P."/>
            <person name="Schmutz J."/>
            <person name="Larimer F."/>
            <person name="Land M."/>
            <person name="Kyrpides N.C."/>
            <person name="Mavromatis K."/>
            <person name="Richardson P."/>
            <person name="Rohde M."/>
            <person name="Goker M."/>
            <person name="Klenk H.P."/>
            <person name="Zhang Y."/>
            <person name="Roberts G.P."/>
            <person name="Reslewic S."/>
            <person name="Schwartz D.C."/>
        </authorList>
    </citation>
    <scope>NUCLEOTIDE SEQUENCE [LARGE SCALE GENOMIC DNA]</scope>
    <source>
        <strain evidence="2">ATCC 11170 / ATH 1.1.1 / DSM 467 / LMG 4362 / NCIMB 8255 / S1</strain>
    </source>
</reference>
<dbReference type="RefSeq" id="WP_011389323.1">
    <property type="nucleotide sequence ID" value="NC_007643.1"/>
</dbReference>
<accession>Q2RTW2</accession>
<dbReference type="Proteomes" id="UP000001929">
    <property type="component" value="Chromosome"/>
</dbReference>
<dbReference type="KEGG" id="rru:Rru_A1633"/>
<evidence type="ECO:0000313" key="1">
    <source>
        <dbReference type="EMBL" id="ABC22433.1"/>
    </source>
</evidence>
<evidence type="ECO:0000313" key="2">
    <source>
        <dbReference type="Proteomes" id="UP000001929"/>
    </source>
</evidence>
<sequence>MIPPRRPMTRPMTRLWILGLIALALSVLAEVPVGHAGHFGFDGLFAFNAWFGFLACVVLVAIAKLLGSVLKRGEEYYGD</sequence>
<dbReference type="STRING" id="269796.Rru_A1633"/>